<protein>
    <submittedName>
        <fullName evidence="9">Membrane protein</fullName>
    </submittedName>
</protein>
<evidence type="ECO:0000313" key="10">
    <source>
        <dbReference type="Proteomes" id="UP000597444"/>
    </source>
</evidence>
<dbReference type="AlphaFoldDB" id="A0A8J3II64"/>
<feature type="transmembrane region" description="Helical" evidence="7">
    <location>
        <begin position="53"/>
        <end position="78"/>
    </location>
</feature>
<reference evidence="9" key="1">
    <citation type="submission" date="2020-10" db="EMBL/GenBank/DDBJ databases">
        <title>Taxonomic study of unclassified bacteria belonging to the class Ktedonobacteria.</title>
        <authorList>
            <person name="Yabe S."/>
            <person name="Wang C.M."/>
            <person name="Zheng Y."/>
            <person name="Sakai Y."/>
            <person name="Cavaletti L."/>
            <person name="Monciardini P."/>
            <person name="Donadio S."/>
        </authorList>
    </citation>
    <scope>NUCLEOTIDE SEQUENCE</scope>
    <source>
        <strain evidence="9">ID150040</strain>
    </source>
</reference>
<dbReference type="InterPro" id="IPR051311">
    <property type="entry name" value="DedA_domain"/>
</dbReference>
<dbReference type="PANTHER" id="PTHR42709:SF6">
    <property type="entry name" value="UNDECAPRENYL PHOSPHATE TRANSPORTER A"/>
    <property type="match status" value="1"/>
</dbReference>
<dbReference type="RefSeq" id="WP_220205710.1">
    <property type="nucleotide sequence ID" value="NZ_BNJK01000001.1"/>
</dbReference>
<comment type="caution">
    <text evidence="9">The sequence shown here is derived from an EMBL/GenBank/DDBJ whole genome shotgun (WGS) entry which is preliminary data.</text>
</comment>
<name>A0A8J3II64_9CHLR</name>
<keyword evidence="5 7" id="KW-1133">Transmembrane helix</keyword>
<feature type="transmembrane region" description="Helical" evidence="7">
    <location>
        <begin position="151"/>
        <end position="177"/>
    </location>
</feature>
<sequence>MPAFSLLEWIKALETLYNQYGYPIVFLGALGENTALLGLLLPGNSLALLGAFYARLGTLQLGWVIFFAWLGTVIGYHIDYLLGRYALAYLITRWGKTALGRRLRLAGHIRLAQRMLYKHGGKAILISHIVGHLRSFVALSAGITRMKYHQFLLFEVIAALLWNTAFSLLGYLVAANFDLVERIIGQTSGIIFTVLVLAFLVWKWWQGKKRAMIRQRKKNVLQENRPQKAIGISTAPLQPLDR</sequence>
<keyword evidence="10" id="KW-1185">Reference proteome</keyword>
<dbReference type="GO" id="GO:0005886">
    <property type="term" value="C:plasma membrane"/>
    <property type="evidence" value="ECO:0007669"/>
    <property type="project" value="UniProtKB-SubCell"/>
</dbReference>
<evidence type="ECO:0000256" key="5">
    <source>
        <dbReference type="ARBA" id="ARBA00022989"/>
    </source>
</evidence>
<keyword evidence="3" id="KW-1003">Cell membrane</keyword>
<evidence type="ECO:0000259" key="8">
    <source>
        <dbReference type="Pfam" id="PF09335"/>
    </source>
</evidence>
<feature type="transmembrane region" description="Helical" evidence="7">
    <location>
        <begin position="20"/>
        <end position="41"/>
    </location>
</feature>
<evidence type="ECO:0000256" key="7">
    <source>
        <dbReference type="SAM" id="Phobius"/>
    </source>
</evidence>
<dbReference type="Proteomes" id="UP000597444">
    <property type="component" value="Unassembled WGS sequence"/>
</dbReference>
<dbReference type="PANTHER" id="PTHR42709">
    <property type="entry name" value="ALKALINE PHOSPHATASE LIKE PROTEIN"/>
    <property type="match status" value="1"/>
</dbReference>
<evidence type="ECO:0000256" key="3">
    <source>
        <dbReference type="ARBA" id="ARBA00022475"/>
    </source>
</evidence>
<dbReference type="Pfam" id="PF09335">
    <property type="entry name" value="VTT_dom"/>
    <property type="match status" value="1"/>
</dbReference>
<organism evidence="9 10">
    <name type="scientific">Reticulibacter mediterranei</name>
    <dbReference type="NCBI Taxonomy" id="2778369"/>
    <lineage>
        <taxon>Bacteria</taxon>
        <taxon>Bacillati</taxon>
        <taxon>Chloroflexota</taxon>
        <taxon>Ktedonobacteria</taxon>
        <taxon>Ktedonobacterales</taxon>
        <taxon>Reticulibacteraceae</taxon>
        <taxon>Reticulibacter</taxon>
    </lineage>
</organism>
<gene>
    <name evidence="9" type="primary">dedA</name>
    <name evidence="9" type="ORF">KSF_050540</name>
</gene>
<evidence type="ECO:0000256" key="2">
    <source>
        <dbReference type="ARBA" id="ARBA00010792"/>
    </source>
</evidence>
<dbReference type="EMBL" id="BNJK01000001">
    <property type="protein sequence ID" value="GHO95006.1"/>
    <property type="molecule type" value="Genomic_DNA"/>
</dbReference>
<evidence type="ECO:0000256" key="4">
    <source>
        <dbReference type="ARBA" id="ARBA00022692"/>
    </source>
</evidence>
<proteinExistence type="inferred from homology"/>
<keyword evidence="4 7" id="KW-0812">Transmembrane</keyword>
<dbReference type="InterPro" id="IPR032816">
    <property type="entry name" value="VTT_dom"/>
</dbReference>
<evidence type="ECO:0000256" key="6">
    <source>
        <dbReference type="ARBA" id="ARBA00023136"/>
    </source>
</evidence>
<feature type="transmembrane region" description="Helical" evidence="7">
    <location>
        <begin position="183"/>
        <end position="205"/>
    </location>
</feature>
<comment type="similarity">
    <text evidence="2">Belongs to the DedA family.</text>
</comment>
<evidence type="ECO:0000256" key="1">
    <source>
        <dbReference type="ARBA" id="ARBA00004651"/>
    </source>
</evidence>
<keyword evidence="6 7" id="KW-0472">Membrane</keyword>
<feature type="domain" description="VTT" evidence="8">
    <location>
        <begin position="47"/>
        <end position="171"/>
    </location>
</feature>
<comment type="subcellular location">
    <subcellularLocation>
        <location evidence="1">Cell membrane</location>
        <topology evidence="1">Multi-pass membrane protein</topology>
    </subcellularLocation>
</comment>
<evidence type="ECO:0000313" key="9">
    <source>
        <dbReference type="EMBL" id="GHO95006.1"/>
    </source>
</evidence>
<accession>A0A8J3II64</accession>